<dbReference type="AlphaFoldDB" id="A0A8A4TF86"/>
<dbReference type="GO" id="GO:0120147">
    <property type="term" value="F:formylglycine-generating oxidase activity"/>
    <property type="evidence" value="ECO:0007669"/>
    <property type="project" value="TreeGrafter"/>
</dbReference>
<dbReference type="InterPro" id="IPR004843">
    <property type="entry name" value="Calcineurin-like_PHP"/>
</dbReference>
<accession>A0A8A4TF86</accession>
<organism evidence="3 4">
    <name type="scientific">Sulfidibacter corallicola</name>
    <dbReference type="NCBI Taxonomy" id="2818388"/>
    <lineage>
        <taxon>Bacteria</taxon>
        <taxon>Pseudomonadati</taxon>
        <taxon>Acidobacteriota</taxon>
        <taxon>Holophagae</taxon>
        <taxon>Acanthopleuribacterales</taxon>
        <taxon>Acanthopleuribacteraceae</taxon>
        <taxon>Sulfidibacter</taxon>
    </lineage>
</organism>
<dbReference type="Gene3D" id="3.40.50.300">
    <property type="entry name" value="P-loop containing nucleotide triphosphate hydrolases"/>
    <property type="match status" value="1"/>
</dbReference>
<dbReference type="Gene3D" id="3.90.1580.10">
    <property type="entry name" value="paralog of FGE (formylglycine-generating enzyme)"/>
    <property type="match status" value="1"/>
</dbReference>
<reference evidence="3" key="1">
    <citation type="submission" date="2021-03" db="EMBL/GenBank/DDBJ databases">
        <title>Acanthopleuribacteraceae sp. M133.</title>
        <authorList>
            <person name="Wang G."/>
        </authorList>
    </citation>
    <scope>NUCLEOTIDE SEQUENCE</scope>
    <source>
        <strain evidence="3">M133</strain>
    </source>
</reference>
<dbReference type="SUPFAM" id="SSF52540">
    <property type="entry name" value="P-loop containing nucleoside triphosphate hydrolases"/>
    <property type="match status" value="1"/>
</dbReference>
<feature type="region of interest" description="Disordered" evidence="1">
    <location>
        <begin position="401"/>
        <end position="433"/>
    </location>
</feature>
<dbReference type="PANTHER" id="PTHR23150:SF19">
    <property type="entry name" value="FORMYLGLYCINE-GENERATING ENZYME"/>
    <property type="match status" value="1"/>
</dbReference>
<protein>
    <submittedName>
        <fullName evidence="3">SUMF1/EgtB/PvdO family nonheme iron enzyme</fullName>
    </submittedName>
</protein>
<dbReference type="PROSITE" id="PS50837">
    <property type="entry name" value="NACHT"/>
    <property type="match status" value="1"/>
</dbReference>
<feature type="domain" description="NACHT" evidence="2">
    <location>
        <begin position="442"/>
        <end position="569"/>
    </location>
</feature>
<gene>
    <name evidence="3" type="ORF">J3U87_22165</name>
</gene>
<dbReference type="InterPro" id="IPR016187">
    <property type="entry name" value="CTDL_fold"/>
</dbReference>
<dbReference type="SUPFAM" id="SSF56436">
    <property type="entry name" value="C-type lectin-like"/>
    <property type="match status" value="1"/>
</dbReference>
<dbReference type="Pfam" id="PF03781">
    <property type="entry name" value="FGE-sulfatase"/>
    <property type="match status" value="1"/>
</dbReference>
<feature type="compositionally biased region" description="Basic and acidic residues" evidence="1">
    <location>
        <begin position="401"/>
        <end position="414"/>
    </location>
</feature>
<dbReference type="InterPro" id="IPR007111">
    <property type="entry name" value="NACHT_NTPase"/>
</dbReference>
<dbReference type="SUPFAM" id="SSF56300">
    <property type="entry name" value="Metallo-dependent phosphatases"/>
    <property type="match status" value="1"/>
</dbReference>
<evidence type="ECO:0000313" key="4">
    <source>
        <dbReference type="Proteomes" id="UP000663929"/>
    </source>
</evidence>
<dbReference type="InterPro" id="IPR005532">
    <property type="entry name" value="SUMF_dom"/>
</dbReference>
<dbReference type="EMBL" id="CP071793">
    <property type="protein sequence ID" value="QTD48293.1"/>
    <property type="molecule type" value="Genomic_DNA"/>
</dbReference>
<dbReference type="KEGG" id="scor:J3U87_22165"/>
<evidence type="ECO:0000259" key="2">
    <source>
        <dbReference type="PROSITE" id="PS50837"/>
    </source>
</evidence>
<sequence>MEKAELSWLHLSDFHFGKGESWKRDRVLSSLVRDVLEPLQREQRLPRWVCVTGDIANTGKKEQYEDAKAEFAKLAAALGHHPKTDWFLVPGNHDVFRDEIKPKVKRERAKLTYEDIEEVLTDSELCEAYTRRQANFFQFTAEFLGSSRAFTPEKPWQVESRQVGDLRVAFLCLNSAWLCQDDHDARWIAIGEYQAHQAVEEANQLGADLKIALFHHPFEDLREDDRKKVKNVLTAPGGCQVLLRGHLHESDLEFSWSPDSCWFPMASGACWYDAEHAHSVNWVRLDLAAETVEIRIWSYSSERNGFWKPATELYRNFNGTVTKPIPASWHLSPLESPTGGEETGDGVAGPKPATFAVPIAYKDLMLGQYSDLDAYFSKDKAGKLNLEQVFVSLETGWREPDKNRERRLAGKRGADSQADEAEEPEKPQPQPCENLCRHPTYRHFVLAGKPGSGKSTLLRYLVVSRLHREPDLLPLHLPLRDMQAWLNRKKGHAGSHILDWAADTYGSHGIDRVFLERHTGQGKILWLLDGLDEIFDLSLRLRAAKIIGNWFTSNQGRGDRLILTTRPHALEQARILGNLALPDTRASILPLSEPLQEAFLSHWFLGLYGPTRKKTADEKKQALWHLLEGRPDPDPFRDNPLMLSVLAIIFYNGKTLPERRADLYEQAVDMLLTQRFGPNEKDGSIEKVEQIMRGLGLVARRLLERGRASDVGCHDFQTWFTEGYGRGKHGDQEDVTPLIRELGNHSGLLTQSGDGQPRYAFAHLTFQEYLAARSYAKDREPSKLLRERLGVGTWREVVLLTAGCLFALGADFRGQDFIRGIFACCGDGDTSAVGLSLAMEAMAEAPNHIDLHEDIQKSKALTLAILGNRDSQVPEAARDALGLALGKLGDPRLGVVKPERWVWIPLGRFTMGRNDGDKDEQPEHEVEVDRGFFLGKYPVTNEEYRAFVEADGYGDARWWSRLGRSWLEKEAEGVKTPELWEDRAFNGANQPVVGVSWFEAEAYCNWLGAVLEKNRPGGWAGTPRVYMPSEIQWEYAARGSAGRRHPWGEQEPDEMVANYEGRLGRTSAVGIYPRGATPEGLLDMAGNVWEWCRTRYEGKAYALSTQERESLIIEEIDQSACLRGGSWSYGARGLPAACRLWFWAGGRFDLVGFRCCCVAGPSAEP</sequence>
<name>A0A8A4TF86_SULCO</name>
<dbReference type="InterPro" id="IPR027417">
    <property type="entry name" value="P-loop_NTPase"/>
</dbReference>
<evidence type="ECO:0000313" key="3">
    <source>
        <dbReference type="EMBL" id="QTD48293.1"/>
    </source>
</evidence>
<proteinExistence type="predicted"/>
<dbReference type="PANTHER" id="PTHR23150">
    <property type="entry name" value="SULFATASE MODIFYING FACTOR 1, 2"/>
    <property type="match status" value="1"/>
</dbReference>
<dbReference type="InterPro" id="IPR029052">
    <property type="entry name" value="Metallo-depent_PP-like"/>
</dbReference>
<keyword evidence="4" id="KW-1185">Reference proteome</keyword>
<dbReference type="InterPro" id="IPR051043">
    <property type="entry name" value="Sulfatase_Mod_Factor_Kinase"/>
</dbReference>
<dbReference type="Pfam" id="PF00149">
    <property type="entry name" value="Metallophos"/>
    <property type="match status" value="1"/>
</dbReference>
<dbReference type="Gene3D" id="3.60.21.10">
    <property type="match status" value="1"/>
</dbReference>
<dbReference type="InterPro" id="IPR042095">
    <property type="entry name" value="SUMF_sf"/>
</dbReference>
<dbReference type="Proteomes" id="UP000663929">
    <property type="component" value="Chromosome"/>
</dbReference>
<evidence type="ECO:0000256" key="1">
    <source>
        <dbReference type="SAM" id="MobiDB-lite"/>
    </source>
</evidence>
<dbReference type="Pfam" id="PF05729">
    <property type="entry name" value="NACHT"/>
    <property type="match status" value="1"/>
</dbReference>
<dbReference type="GO" id="GO:0016787">
    <property type="term" value="F:hydrolase activity"/>
    <property type="evidence" value="ECO:0007669"/>
    <property type="project" value="InterPro"/>
</dbReference>